<organism evidence="3">
    <name type="scientific">Amphimedon queenslandica</name>
    <name type="common">Sponge</name>
    <dbReference type="NCBI Taxonomy" id="400682"/>
    <lineage>
        <taxon>Eukaryota</taxon>
        <taxon>Metazoa</taxon>
        <taxon>Porifera</taxon>
        <taxon>Demospongiae</taxon>
        <taxon>Heteroscleromorpha</taxon>
        <taxon>Haplosclerida</taxon>
        <taxon>Niphatidae</taxon>
        <taxon>Amphimedon</taxon>
    </lineage>
</organism>
<dbReference type="Gene3D" id="1.10.150.50">
    <property type="entry name" value="Transcription Factor, Ets-1"/>
    <property type="match status" value="1"/>
</dbReference>
<feature type="region of interest" description="Disordered" evidence="1">
    <location>
        <begin position="2283"/>
        <end position="2314"/>
    </location>
</feature>
<evidence type="ECO:0000259" key="2">
    <source>
        <dbReference type="PROSITE" id="PS50105"/>
    </source>
</evidence>
<dbReference type="PANTHER" id="PTHR22605">
    <property type="entry name" value="RZ-TYPE DOMAIN-CONTAINING PROTEIN"/>
    <property type="match status" value="1"/>
</dbReference>
<dbReference type="Pfam" id="PF00536">
    <property type="entry name" value="SAM_1"/>
    <property type="match status" value="1"/>
</dbReference>
<reference evidence="3" key="1">
    <citation type="submission" date="2017-05" db="UniProtKB">
        <authorList>
            <consortium name="EnsemblMetazoa"/>
        </authorList>
    </citation>
    <scope>IDENTIFICATION</scope>
</reference>
<sequence>MVARLQKSVESLHEMGHPEYNEDYSYLLECCEVLEKIELKVKKTEQKAKEWSDCAAVNRVQYKWLSFLPTHGIIEIYKLIQSSKKQSKQDIAYKIFKQLRFLMLESQSSYMEYFETAIKSISSKESSTGVVGLSLGSISSQETPTGVVGLYLYEVFKSVVISKPIEKDFRSFAVLHQCHKFTVKHLIQGLYSINSQFPKCYELLRCHSGTTLNDIQLFFQRIEFFPRHYYFLQVDQLNSKLQESLVQYYLELYDKMLKCDTHARSTLHFIETSASLLQNAPFINTVVKNEENLQKVDISFWSQPQLVYGLQGNGKTHYIRSQLTANNVVFAVNEMFFVGKVIDKLKLLCDEKNCSIFFNFTLLPPGKSVAEEERKEFETLMDKIGWFMFEFLVLGYIQDPHTGASFSVPLTENWKIFIEVPSLHNDPQSNLNTFKELLPTFNFIGAPKHISSSWPYKVDDDVQLVCKYLKAYKAEQENPGTREGINKLFNDFIQIPVKFSTEADFDESECLSLLDKYMPDYIAERKISQKLFIKYIKRRCYFLDNLPQYNYNAGRSLDGSDTRKLGSTLMNAMLNEVPQFCDPSTKEDWSIQAHQQLIYEGVGSIGLITLYPDQISSEDRKSFTNIGVKILSQGDFYKRKVLDEYLARALTLPLSEVTEVIYTPKGKGLPIEETQYKTLKLIDDSDYVLTLDFALKMINIHERRECGMPVIIEGETGVGKTALLRMLSKLWNYSYETELKFYEQKLKETLTLHHKRQNRLDMSLKQQLSRFRNDVESEEIFTTGGNIEAAELKRIILELEKIALAMKKNPSLSVVLPRHDTEEKFWRIANTSDDNIDTKDLLKLLDGFATAEISTFHKLDVHAGLKTYDIINFFNRVNEQAKRICIHFKDCVDKSQIPQVTAYLDEINTSSCMGLFKEIIIDRTIDGEAILDNVFIIAACNPLRGDSTIHLQNVKNVWVKPSYYVRELHPTIDYLKWDYGALNKIQEKEYITAKMNDCTKDQPDAFTSDQLTELILESQVPTVEFQSDCKTIFEHLQRDPNFLDAIQNDQFDLGGAVGEALDAIHSVSGDVKIMADDSCLVIAVIVQWLVVYIIKQLFHLMTPEALVAHASKIPKFLMKAYFEYQEHFSFKGLIQRQIQNLKYNNWESEITASKVIVYTRQSYLFSLLPMVFPHKQAKEKEQLLLKNIIYDDLKSLKMLKNFVLATNNLSGRDQAIASVISSLQNEDLWKCYFYDFIKLKCAQSDITLTTLPEETVFTPALSIYFNFEQKKDYISDLAWLHVHSEVHKTDLNQTIDKLKRLKTFIAHQPEETLATVTQTMVTGYKNLETLIIKRSYKSLNDSDQAALIQWYKLYKDIIQMESLYNSLHDLEDSQLRLDFFKIKSEHLASAIHSEMEDYFSEDCIRLIICFMNTQNIKPQNEQDLPSDPNAPLFEVQGHRIVSTQRQGVRIDPIYKLFFPDKQDDQSRQICNALASVTAAILACPDWSNHLWYHLFSPHKLSGTQVTGFLLDSAIKEGRLYDCGVVLDEEGEYGRPEYLHRAEKGMLTLHSLYLLLWCNFGTFCLNLLTQGDSNIKVTVISSYQAVRHYCKSQLSLMWLHMTTNMALTDDQLSLLIVCSMKRMIQISYQRPMGLLHDLEERDAYEKMWHAQIFVPSLKEVEDNFMSYLSKLQADDFVAKLNLRELSCIYPHVPTLQQFTHFVQRHCASSEHRGKYDVLVKLTNSYSRLQSYSALLPSLIEFYQWIVTDLSHVLTQEESTKIGICSAVRDASEKYSKDVEYHYTKLFEGVQNDYNEYLKVIDFSIGAGACANLQRKNAVPLMNDAVPVFRFLPGVTNDGTEEERDFLFLVIQDIVNFHNSFLREINELIKHNDTLKKYLSKLPNEENAEFIVMPHVHPLAVNEYSCILGQNVSNRRSLLELVHKHQTETGYDLDKIQEEIVAHFIAGKLPIDNCQTKLKMQFHYKLIHTDKSKMEHPTELMLTLDQLNDEHMKILIPPDEDFLIALKYELYTLDYDKLVEVAHCLKTIAEHIIQKINEGQILKNDILDQNVGDVLPKIVYDQETQHDSLKVFDDLGMDKLQNTHRLRIAAIPIKHLLTTLQVIVEWIKDGIYDFHTLPKAMKVPLEDEEKIFAIQKNYKQNHIDELSEKLKSIVAVLTDCEQDLIKKIDEEPEISIFQYLRNLSLVTDDDENLIKLFPKHIKPRHYMALRICLRKVIICIEEERLDEGLHKNKWSEYVEDLWSEEKLEHLREMATVFDYTQVYDPVKGVYGFDDDEIIADESIMTEEDDSMPTGPQDSPNLSRPETVSEEAPSAAQTGDLDLSAAAEKVSSTDVSDYLRSLKLDQYIEEFMENDIDGIALFYIDDEILESLGVDTKKDKIKIKTRFKQWLKKFL</sequence>
<evidence type="ECO:0000256" key="1">
    <source>
        <dbReference type="SAM" id="MobiDB-lite"/>
    </source>
</evidence>
<feature type="domain" description="SAM" evidence="2">
    <location>
        <begin position="2327"/>
        <end position="2390"/>
    </location>
</feature>
<dbReference type="InterPro" id="IPR025662">
    <property type="entry name" value="Sigma_54_int_dom_ATP-bd_1"/>
</dbReference>
<dbReference type="InterPro" id="IPR013761">
    <property type="entry name" value="SAM/pointed_sf"/>
</dbReference>
<dbReference type="InParanoid" id="A0A1X7TWK5"/>
<evidence type="ECO:0000313" key="3">
    <source>
        <dbReference type="EnsemblMetazoa" id="Aqu2.1.19629_001"/>
    </source>
</evidence>
<proteinExistence type="predicted"/>
<dbReference type="EnsemblMetazoa" id="Aqu2.1.19629_001">
    <property type="protein sequence ID" value="Aqu2.1.19629_001"/>
    <property type="gene ID" value="Aqu2.1.19629"/>
</dbReference>
<dbReference type="InterPro" id="IPR001660">
    <property type="entry name" value="SAM"/>
</dbReference>
<dbReference type="GO" id="GO:0004842">
    <property type="term" value="F:ubiquitin-protein transferase activity"/>
    <property type="evidence" value="ECO:0007669"/>
    <property type="project" value="InterPro"/>
</dbReference>
<dbReference type="SUPFAM" id="SSF47769">
    <property type="entry name" value="SAM/Pointed domain"/>
    <property type="match status" value="1"/>
</dbReference>
<dbReference type="CDD" id="cd09487">
    <property type="entry name" value="SAM_superfamily"/>
    <property type="match status" value="1"/>
</dbReference>
<dbReference type="OrthoDB" id="2423195at2759"/>
<dbReference type="PANTHER" id="PTHR22605:SF1">
    <property type="entry name" value="RZ-TYPE DOMAIN-CONTAINING PROTEIN"/>
    <property type="match status" value="1"/>
</dbReference>
<protein>
    <recommendedName>
        <fullName evidence="2">SAM domain-containing protein</fullName>
    </recommendedName>
</protein>
<dbReference type="InterPro" id="IPR031248">
    <property type="entry name" value="RNF213"/>
</dbReference>
<dbReference type="InterPro" id="IPR027417">
    <property type="entry name" value="P-loop_NTPase"/>
</dbReference>
<dbReference type="PROSITE" id="PS50105">
    <property type="entry name" value="SAM_DOMAIN"/>
    <property type="match status" value="1"/>
</dbReference>
<dbReference type="SUPFAM" id="SSF52540">
    <property type="entry name" value="P-loop containing nucleoside triphosphate hydrolases"/>
    <property type="match status" value="1"/>
</dbReference>
<dbReference type="PROSITE" id="PS00675">
    <property type="entry name" value="SIGMA54_INTERACT_1"/>
    <property type="match status" value="1"/>
</dbReference>
<dbReference type="GO" id="GO:0016887">
    <property type="term" value="F:ATP hydrolysis activity"/>
    <property type="evidence" value="ECO:0007669"/>
    <property type="project" value="InterPro"/>
</dbReference>
<name>A0A1X7TWK5_AMPQE</name>
<dbReference type="SMART" id="SM00454">
    <property type="entry name" value="SAM"/>
    <property type="match status" value="1"/>
</dbReference>
<feature type="compositionally biased region" description="Polar residues" evidence="1">
    <location>
        <begin position="2291"/>
        <end position="2303"/>
    </location>
</feature>
<accession>A0A1X7TWK5</accession>